<dbReference type="Gene3D" id="1.25.40.1040">
    <property type="match status" value="1"/>
</dbReference>
<dbReference type="InterPro" id="IPR003165">
    <property type="entry name" value="Piwi"/>
</dbReference>
<comment type="subcellular location">
    <subcellularLocation>
        <location evidence="2">Nucleus</location>
    </subcellularLocation>
</comment>
<dbReference type="SUPFAM" id="SSF48452">
    <property type="entry name" value="TPR-like"/>
    <property type="match status" value="2"/>
</dbReference>
<dbReference type="InterPro" id="IPR008847">
    <property type="entry name" value="Suf"/>
</dbReference>
<evidence type="ECO:0000256" key="3">
    <source>
        <dbReference type="ARBA" id="ARBA00022737"/>
    </source>
</evidence>
<dbReference type="InterPro" id="IPR032473">
    <property type="entry name" value="Argonaute_Mid_dom"/>
</dbReference>
<dbReference type="RefSeq" id="XP_064733022.1">
    <property type="nucleotide sequence ID" value="XM_064870569.1"/>
</dbReference>
<dbReference type="SUPFAM" id="SSF53098">
    <property type="entry name" value="Ribonuclease H-like"/>
    <property type="match status" value="1"/>
</dbReference>
<dbReference type="PROSITE" id="PS50822">
    <property type="entry name" value="PIWI"/>
    <property type="match status" value="1"/>
</dbReference>
<proteinExistence type="predicted"/>
<feature type="domain" description="PAZ" evidence="6">
    <location>
        <begin position="1265"/>
        <end position="1379"/>
    </location>
</feature>
<dbReference type="CDD" id="cd02846">
    <property type="entry name" value="PAZ_argonaute_like"/>
    <property type="match status" value="1"/>
</dbReference>
<organism evidence="8 9">
    <name type="scientific">Knufia obscura</name>
    <dbReference type="NCBI Taxonomy" id="1635080"/>
    <lineage>
        <taxon>Eukaryota</taxon>
        <taxon>Fungi</taxon>
        <taxon>Dikarya</taxon>
        <taxon>Ascomycota</taxon>
        <taxon>Pezizomycotina</taxon>
        <taxon>Eurotiomycetes</taxon>
        <taxon>Chaetothyriomycetidae</taxon>
        <taxon>Chaetothyriales</taxon>
        <taxon>Trichomeriaceae</taxon>
        <taxon>Knufia</taxon>
    </lineage>
</organism>
<feature type="compositionally biased region" description="Pro residues" evidence="5">
    <location>
        <begin position="812"/>
        <end position="821"/>
    </location>
</feature>
<feature type="compositionally biased region" description="Polar residues" evidence="5">
    <location>
        <begin position="984"/>
        <end position="1000"/>
    </location>
</feature>
<dbReference type="Gene3D" id="3.30.420.10">
    <property type="entry name" value="Ribonuclease H-like superfamily/Ribonuclease H"/>
    <property type="match status" value="1"/>
</dbReference>
<dbReference type="Pfam" id="PF16486">
    <property type="entry name" value="ArgoN"/>
    <property type="match status" value="1"/>
</dbReference>
<dbReference type="Gene3D" id="3.40.50.2300">
    <property type="match status" value="1"/>
</dbReference>
<feature type="region of interest" description="Disordered" evidence="5">
    <location>
        <begin position="771"/>
        <end position="821"/>
    </location>
</feature>
<dbReference type="SUPFAM" id="SSF101690">
    <property type="entry name" value="PAZ domain"/>
    <property type="match status" value="1"/>
</dbReference>
<evidence type="ECO:0000313" key="8">
    <source>
        <dbReference type="EMBL" id="KAK5944932.1"/>
    </source>
</evidence>
<dbReference type="Pfam" id="PF08699">
    <property type="entry name" value="ArgoL1"/>
    <property type="match status" value="1"/>
</dbReference>
<dbReference type="Pfam" id="PF02170">
    <property type="entry name" value="PAZ"/>
    <property type="match status" value="1"/>
</dbReference>
<dbReference type="Pfam" id="PF02171">
    <property type="entry name" value="Piwi"/>
    <property type="match status" value="1"/>
</dbReference>
<dbReference type="SMART" id="SM00949">
    <property type="entry name" value="PAZ"/>
    <property type="match status" value="1"/>
</dbReference>
<dbReference type="Proteomes" id="UP001334248">
    <property type="component" value="Unassembled WGS sequence"/>
</dbReference>
<dbReference type="InterPro" id="IPR036085">
    <property type="entry name" value="PAZ_dom_sf"/>
</dbReference>
<dbReference type="SMART" id="SM01163">
    <property type="entry name" value="DUF1785"/>
    <property type="match status" value="1"/>
</dbReference>
<dbReference type="PROSITE" id="PS50821">
    <property type="entry name" value="PAZ"/>
    <property type="match status" value="1"/>
</dbReference>
<evidence type="ECO:0000256" key="5">
    <source>
        <dbReference type="SAM" id="MobiDB-lite"/>
    </source>
</evidence>
<dbReference type="InterPro" id="IPR012337">
    <property type="entry name" value="RNaseH-like_sf"/>
</dbReference>
<dbReference type="InterPro" id="IPR011990">
    <property type="entry name" value="TPR-like_helical_dom_sf"/>
</dbReference>
<keyword evidence="9" id="KW-1185">Reference proteome</keyword>
<sequence>MSSTSTPVQTASKTRGGFELDDEDDHDVTFEDVQDDDVYDTIPAEVNGSAPNGNQDALDRPSKSPTQENGMTPVPAQATDSPANVPSSVVSNIAQTHSAVTNGQAPADQSSPADILSVLPKSRLAHDVVGMLEDRIKDDPRGDSAAWLELIEEYKSRNKDDQVRRTYERYLDVFPLAAEQWCAFLRWEEAADRKWQMEQIFKKALISVPSVELFAIYVNYVRRRHSMQTGDTSQAYKNIHQTFEFALKSVGMDKDSGSLWQDYINFLRTGPGTVGGSGWQDSQKMDALREAYGKALSVPTSAIQSLWKEYDAFETGINKINGRKMMQERSPDYMTARTAYTQLQNITRKIIRTSQPRLPPALGYAGDLEYQQQVSLWREWLQWEKDDPLELKEDKLDSYLDRVIFIYKQALMALQFWPEMWYEAAEFCLLNDREDTGLGLLNQGFAANPESVLLAFKLADRLESTTTNDSTNDPGAKLRMKTVREPYDKVLDALYDIQKKTEARMQGEIQSLEASTQNGQATGDEEINASNVAEKKAALDAQITAIKDSNQVHLDALSNLISHVWVALMRATRRVQGKGLPNEKGPSGFRTIFNEARKRGQLTPEFYVETAHIEWNCYRDATGTRILERGVKLYPNDSLLPLEYIKHLISKDDLTNARAVFETTVGRFTSSNNALLLAKSKDLFMFFHDYESKYGELPQVVRLESRIRELFPEDPELKQFSARYRTPGFDPMSAHPIVSATQRLPKTTSHASIEVNNVVNSPIQKVIDHITNTNSPKRPLPLDDDDDDGRPQKIARGDSPFMGTQVRKIPQPSVPARPPAPAPLPPAILHLLSILPKSSAYTDIRFDAVAIQKLIREKHLPPPTSVSAARPPPTPQVAAPTWPPQYSQGPPPPMVPPPQGYVPQGTPTSQYAADAMSSSKRRGQARGQAPEVGGSQARRGPNPARGRVAPFDGPASRGTGSAAGTQSQVTGSAGGSRRGSNAGTQVPSQTGSATGGQSAAQVVPIARDPAREGPAPRATDAIKNVDMPASFYNIDGLYGLPTEFTKRPGFNQTGKAIQLPVNSYEVTGLPQATIYQYDVIIGNGAEKRMVQQKAWQSQARRNNVGQDCIYDGNKLAWSLKNYGQIKFMVDLDQEQGRGPSRDGKNAFRVHINPTKKLDISVIMAYLQGKVQYNNNVLEAVNFLDHLMREGPSNNARLVPVRRSFFARNGQRMDLGGSIEVFRGVYQSIRLAQGAKMVVNLDVANSCFWKPQALISTILQKNNWRDPSQIAQQFRNYEQVRATQKYLKKLSVKATYKGNKQPDTVWKIDSIAKVNANDHRIMWRDPQTGNETGEQVTVAAYFSRRYNLNLHYPNIPLIQMTKKMKGQPVYFPMEILVVVENQRYGAKLDETQTANMIKFAVSPPNQRLAAINDGKSWLQWETDTYLKNYGLKINNQQLITQARVLPAPGIKFKNKVEQPGTKGRWDLRQKQFVNPNPNELVSWGIGFFGGRTNLDKGAIEKFAMDFVKAYRGHGGAVSNNKPFIQKVNDDPGKAVEELFQATGNNFRRRPQILVFLVQNRNAQHYLRIKKSCDKRFGVVSQVMQAAQVQKGNPQYYSNVLMKFNAKLGGATSQAVPDRTSGNSGSFPVPTLFIGADVSHASPGSDQPSMAALTVSYDRFGGRYAAGCQTNGIRVEMITDSTMKSTLGPLISNWMSEVGGGRAPGQVYYMRDGVSEGQFMKVIQEEVPPIRAVLDKLSNGKWPGKLTVVVASKRHHIRAFPKQSDGDPKGNPLPGTLIERDVTQPNEFDFFLYSHIALQGTSRPVHYTVLLDEANHPPAALQNMIYEHCYQYMRSTTSVSLHPAVYYAHLASNRAKAHENVPASSGPQGGAGFKQGQSASSDTPRSSEVPSLLTWPASTRVEYSMWYI</sequence>
<evidence type="ECO:0000259" key="6">
    <source>
        <dbReference type="PROSITE" id="PS50821"/>
    </source>
</evidence>
<dbReference type="InterPro" id="IPR003107">
    <property type="entry name" value="HAT"/>
</dbReference>
<feature type="compositionally biased region" description="Polar residues" evidence="5">
    <location>
        <begin position="958"/>
        <end position="970"/>
    </location>
</feature>
<comment type="function">
    <text evidence="1">Component of the cleavage factor IA (CFIA) complex, which is involved in the endonucleolytic cleavage during polyadenylation-dependent pre-mRNA 3'-end formation.</text>
</comment>
<keyword evidence="4" id="KW-0539">Nucleus</keyword>
<feature type="compositionally biased region" description="Polar residues" evidence="5">
    <location>
        <begin position="1"/>
        <end position="13"/>
    </location>
</feature>
<evidence type="ECO:0000256" key="1">
    <source>
        <dbReference type="ARBA" id="ARBA00002863"/>
    </source>
</evidence>
<dbReference type="EMBL" id="JAVHJV010000002">
    <property type="protein sequence ID" value="KAK5944932.1"/>
    <property type="molecule type" value="Genomic_DNA"/>
</dbReference>
<dbReference type="SMART" id="SM00386">
    <property type="entry name" value="HAT"/>
    <property type="match status" value="4"/>
</dbReference>
<dbReference type="Pfam" id="PF16488">
    <property type="entry name" value="ArgoL2"/>
    <property type="match status" value="1"/>
</dbReference>
<dbReference type="Pfam" id="PF05843">
    <property type="entry name" value="Suf"/>
    <property type="match status" value="1"/>
</dbReference>
<evidence type="ECO:0000256" key="4">
    <source>
        <dbReference type="ARBA" id="ARBA00023242"/>
    </source>
</evidence>
<feature type="compositionally biased region" description="Acidic residues" evidence="5">
    <location>
        <begin position="19"/>
        <end position="39"/>
    </location>
</feature>
<feature type="region of interest" description="Disordered" evidence="5">
    <location>
        <begin position="862"/>
        <end position="1001"/>
    </location>
</feature>
<evidence type="ECO:0000256" key="2">
    <source>
        <dbReference type="ARBA" id="ARBA00004123"/>
    </source>
</evidence>
<dbReference type="Pfam" id="PF16487">
    <property type="entry name" value="ArgoMid"/>
    <property type="match status" value="1"/>
</dbReference>
<accession>A0ABR0RX01</accession>
<gene>
    <name evidence="8" type="primary">ago1</name>
    <name evidence="8" type="ORF">PMZ80_002134</name>
</gene>
<dbReference type="InterPro" id="IPR003100">
    <property type="entry name" value="PAZ_dom"/>
</dbReference>
<feature type="region of interest" description="Disordered" evidence="5">
    <location>
        <begin position="1"/>
        <end position="87"/>
    </location>
</feature>
<comment type="caution">
    <text evidence="8">The sequence shown here is derived from an EMBL/GenBank/DDBJ whole genome shotgun (WGS) entry which is preliminary data.</text>
</comment>
<dbReference type="InterPro" id="IPR014811">
    <property type="entry name" value="ArgoL1"/>
</dbReference>
<feature type="domain" description="Piwi" evidence="7">
    <location>
        <begin position="1551"/>
        <end position="1858"/>
    </location>
</feature>
<name>A0ABR0RX01_9EURO</name>
<keyword evidence="3" id="KW-0677">Repeat</keyword>
<dbReference type="InterPro" id="IPR045246">
    <property type="entry name" value="Piwi_ago-like"/>
</dbReference>
<dbReference type="GeneID" id="89995583"/>
<feature type="compositionally biased region" description="Polar residues" evidence="5">
    <location>
        <begin position="1873"/>
        <end position="1887"/>
    </location>
</feature>
<evidence type="ECO:0000259" key="7">
    <source>
        <dbReference type="PROSITE" id="PS50822"/>
    </source>
</evidence>
<dbReference type="PANTHER" id="PTHR22891">
    <property type="entry name" value="EUKARYOTIC TRANSLATION INITIATION FACTOR 2C"/>
    <property type="match status" value="1"/>
</dbReference>
<dbReference type="Gene3D" id="2.170.260.10">
    <property type="entry name" value="paz domain"/>
    <property type="match status" value="1"/>
</dbReference>
<dbReference type="SMART" id="SM00950">
    <property type="entry name" value="Piwi"/>
    <property type="match status" value="1"/>
</dbReference>
<dbReference type="InterPro" id="IPR032472">
    <property type="entry name" value="ArgoL2"/>
</dbReference>
<reference evidence="8 9" key="1">
    <citation type="journal article" date="2023" name="Res Sq">
        <title>Genomic and morphological characterization of Knufia obscura isolated from the Mars 2020 spacecraft assembly facility.</title>
        <authorList>
            <person name="Chander A.M."/>
            <person name="Teixeira M.M."/>
            <person name="Singh N.K."/>
            <person name="Williams M.P."/>
            <person name="Parker C.W."/>
            <person name="Leo P."/>
            <person name="Stajich J.E."/>
            <person name="Torok T."/>
            <person name="Tighe S."/>
            <person name="Mason C.E."/>
            <person name="Venkateswaran K."/>
        </authorList>
    </citation>
    <scope>NUCLEOTIDE SEQUENCE [LARGE SCALE GENOMIC DNA]</scope>
    <source>
        <strain evidence="8 9">CCFEE 5817</strain>
    </source>
</reference>
<dbReference type="InterPro" id="IPR032474">
    <property type="entry name" value="Argonaute_N"/>
</dbReference>
<feature type="region of interest" description="Disordered" evidence="5">
    <location>
        <begin position="1856"/>
        <end position="1889"/>
    </location>
</feature>
<dbReference type="InterPro" id="IPR036397">
    <property type="entry name" value="RNaseH_sf"/>
</dbReference>
<evidence type="ECO:0000313" key="9">
    <source>
        <dbReference type="Proteomes" id="UP001334248"/>
    </source>
</evidence>
<feature type="compositionally biased region" description="Pro residues" evidence="5">
    <location>
        <begin position="889"/>
        <end position="900"/>
    </location>
</feature>
<dbReference type="CDD" id="cd04657">
    <property type="entry name" value="Piwi_ago-like"/>
    <property type="match status" value="1"/>
</dbReference>
<protein>
    <submittedName>
        <fullName evidence="8">Protein argonaute</fullName>
    </submittedName>
</protein>